<reference evidence="1" key="1">
    <citation type="journal article" date="2022" name="Int. J. Mol. Sci.">
        <title>Draft Genome of Tanacetum Coccineum: Genomic Comparison of Closely Related Tanacetum-Family Plants.</title>
        <authorList>
            <person name="Yamashiro T."/>
            <person name="Shiraishi A."/>
            <person name="Nakayama K."/>
            <person name="Satake H."/>
        </authorList>
    </citation>
    <scope>NUCLEOTIDE SEQUENCE</scope>
</reference>
<organism evidence="1 2">
    <name type="scientific">Tanacetum coccineum</name>
    <dbReference type="NCBI Taxonomy" id="301880"/>
    <lineage>
        <taxon>Eukaryota</taxon>
        <taxon>Viridiplantae</taxon>
        <taxon>Streptophyta</taxon>
        <taxon>Embryophyta</taxon>
        <taxon>Tracheophyta</taxon>
        <taxon>Spermatophyta</taxon>
        <taxon>Magnoliopsida</taxon>
        <taxon>eudicotyledons</taxon>
        <taxon>Gunneridae</taxon>
        <taxon>Pentapetalae</taxon>
        <taxon>asterids</taxon>
        <taxon>campanulids</taxon>
        <taxon>Asterales</taxon>
        <taxon>Asteraceae</taxon>
        <taxon>Asteroideae</taxon>
        <taxon>Anthemideae</taxon>
        <taxon>Anthemidinae</taxon>
        <taxon>Tanacetum</taxon>
    </lineage>
</organism>
<dbReference type="SUPFAM" id="SSF53850">
    <property type="entry name" value="Periplasmic binding protein-like II"/>
    <property type="match status" value="1"/>
</dbReference>
<dbReference type="PANTHER" id="PTHR21403">
    <property type="entry name" value="ATP PHOSPHORIBOSYLTRANSFERASE ATP-PRTASE"/>
    <property type="match status" value="1"/>
</dbReference>
<dbReference type="Gene3D" id="3.40.190.10">
    <property type="entry name" value="Periplasmic binding protein-like II"/>
    <property type="match status" value="1"/>
</dbReference>
<comment type="caution">
    <text evidence="1">The sequence shown here is derived from an EMBL/GenBank/DDBJ whole genome shotgun (WGS) entry which is preliminary data.</text>
</comment>
<proteinExistence type="predicted"/>
<name>A0ABQ5BM78_9ASTR</name>
<accession>A0ABQ5BM78</accession>
<dbReference type="EMBL" id="BQNB010013343">
    <property type="protein sequence ID" value="GJT14806.1"/>
    <property type="molecule type" value="Genomic_DNA"/>
</dbReference>
<reference evidence="1" key="2">
    <citation type="submission" date="2022-01" db="EMBL/GenBank/DDBJ databases">
        <authorList>
            <person name="Yamashiro T."/>
            <person name="Shiraishi A."/>
            <person name="Satake H."/>
            <person name="Nakayama K."/>
        </authorList>
    </citation>
    <scope>NUCLEOTIDE SEQUENCE</scope>
</reference>
<gene>
    <name evidence="1" type="ORF">Tco_0873512</name>
</gene>
<keyword evidence="2" id="KW-1185">Reference proteome</keyword>
<dbReference type="InterPro" id="IPR001348">
    <property type="entry name" value="ATP_PRibTrfase_HisG"/>
</dbReference>
<evidence type="ECO:0000313" key="2">
    <source>
        <dbReference type="Proteomes" id="UP001151760"/>
    </source>
</evidence>
<dbReference type="Proteomes" id="UP001151760">
    <property type="component" value="Unassembled WGS sequence"/>
</dbReference>
<protein>
    <submittedName>
        <fullName evidence="1">ATP phosphoribosyltransferase 2, chloroplastic-like protein</fullName>
    </submittedName>
</protein>
<evidence type="ECO:0000313" key="1">
    <source>
        <dbReference type="EMBL" id="GJT14806.1"/>
    </source>
</evidence>
<dbReference type="PANTHER" id="PTHR21403:SF8">
    <property type="entry name" value="ATP PHOSPHORIBOSYLTRANSFERASE"/>
    <property type="match status" value="1"/>
</dbReference>
<sequence length="142" mass="16185">MSFSLTNFPVKFTVKCQSVASPSDGKSERSEIRLGLPSKGRMAADTLDLFKDCRLSVRCQNPRDYVADIPRLANLEVWFQRPKDIVQELVSGDLDLGIVGLDMLSEYGQSKPGKHLERRQHLDFLQRRNLRRQRKSNVVVPA</sequence>